<dbReference type="CDD" id="cd04182">
    <property type="entry name" value="GT_2_like_f"/>
    <property type="match status" value="1"/>
</dbReference>
<dbReference type="GO" id="GO:0016779">
    <property type="term" value="F:nucleotidyltransferase activity"/>
    <property type="evidence" value="ECO:0007669"/>
    <property type="project" value="UniProtKB-ARBA"/>
</dbReference>
<gene>
    <name evidence="3" type="ORF">C1I89_14910</name>
</gene>
<dbReference type="PANTHER" id="PTHR43777">
    <property type="entry name" value="MOLYBDENUM COFACTOR CYTIDYLYLTRANSFERASE"/>
    <property type="match status" value="1"/>
</dbReference>
<evidence type="ECO:0000256" key="1">
    <source>
        <dbReference type="ARBA" id="ARBA00022842"/>
    </source>
</evidence>
<evidence type="ECO:0000313" key="3">
    <source>
        <dbReference type="EMBL" id="PND33801.1"/>
    </source>
</evidence>
<protein>
    <submittedName>
        <fullName evidence="3">Nucleotidyltransferase family protein</fullName>
    </submittedName>
</protein>
<keyword evidence="1" id="KW-0460">Magnesium</keyword>
<sequence length="205" mass="20880">MTPDPDPPSCIGVLLAAGAGSRYRQAGGAGNKLHATLADGMPIAAHAAARLSAAVARVVALVAPDDAFLARRLADLGCVVLPAPAADGPEGGMGSTLAAAMQWLLAHGDGHTHALVALGDMPWVAPETLRAVAAQPSAHAVAAPLVQGRRGHPVRFARALWPELAALRADVGGREILRRHGVHAVPLEDPGALRDVDVPQDLNAA</sequence>
<accession>A0A2N8KK30</accession>
<dbReference type="EMBL" id="POQS01000003">
    <property type="protein sequence ID" value="PND33801.1"/>
    <property type="molecule type" value="Genomic_DNA"/>
</dbReference>
<dbReference type="SUPFAM" id="SSF53448">
    <property type="entry name" value="Nucleotide-diphospho-sugar transferases"/>
    <property type="match status" value="1"/>
</dbReference>
<dbReference type="InterPro" id="IPR025877">
    <property type="entry name" value="MobA-like_NTP_Trfase"/>
</dbReference>
<evidence type="ECO:0000259" key="2">
    <source>
        <dbReference type="Pfam" id="PF12804"/>
    </source>
</evidence>
<dbReference type="InterPro" id="IPR029044">
    <property type="entry name" value="Nucleotide-diphossugar_trans"/>
</dbReference>
<organism evidence="3 4">
    <name type="scientific">Achromobacter pulmonis</name>
    <dbReference type="NCBI Taxonomy" id="1389932"/>
    <lineage>
        <taxon>Bacteria</taxon>
        <taxon>Pseudomonadati</taxon>
        <taxon>Pseudomonadota</taxon>
        <taxon>Betaproteobacteria</taxon>
        <taxon>Burkholderiales</taxon>
        <taxon>Alcaligenaceae</taxon>
        <taxon>Achromobacter</taxon>
    </lineage>
</organism>
<reference evidence="3 4" key="1">
    <citation type="submission" date="2018-01" db="EMBL/GenBank/DDBJ databases">
        <title>The draft genome of an aniline degradation strain ANB-1.</title>
        <authorList>
            <person name="Zhang L."/>
            <person name="Jiang J."/>
        </authorList>
    </citation>
    <scope>NUCLEOTIDE SEQUENCE [LARGE SCALE GENOMIC DNA]</scope>
    <source>
        <strain evidence="3 4">ANB-1</strain>
    </source>
</reference>
<proteinExistence type="predicted"/>
<keyword evidence="3" id="KW-0808">Transferase</keyword>
<name>A0A2N8KK30_9BURK</name>
<feature type="domain" description="MobA-like NTP transferase" evidence="2">
    <location>
        <begin position="12"/>
        <end position="180"/>
    </location>
</feature>
<evidence type="ECO:0000313" key="4">
    <source>
        <dbReference type="Proteomes" id="UP000235994"/>
    </source>
</evidence>
<dbReference type="Proteomes" id="UP000235994">
    <property type="component" value="Unassembled WGS sequence"/>
</dbReference>
<keyword evidence="4" id="KW-1185">Reference proteome</keyword>
<dbReference type="PANTHER" id="PTHR43777:SF1">
    <property type="entry name" value="MOLYBDENUM COFACTOR CYTIDYLYLTRANSFERASE"/>
    <property type="match status" value="1"/>
</dbReference>
<dbReference type="Gene3D" id="3.90.550.10">
    <property type="entry name" value="Spore Coat Polysaccharide Biosynthesis Protein SpsA, Chain A"/>
    <property type="match status" value="1"/>
</dbReference>
<dbReference type="Pfam" id="PF12804">
    <property type="entry name" value="NTP_transf_3"/>
    <property type="match status" value="1"/>
</dbReference>
<comment type="caution">
    <text evidence="3">The sequence shown here is derived from an EMBL/GenBank/DDBJ whole genome shotgun (WGS) entry which is preliminary data.</text>
</comment>
<dbReference type="AlphaFoldDB" id="A0A2N8KK30"/>